<gene>
    <name evidence="1" type="ORF">SM757_01685</name>
</gene>
<keyword evidence="1" id="KW-0614">Plasmid</keyword>
<sequence>MLGTVAGDIAGSVYEFANRRTKDFGPLFHERSRFTDDTVCTVAVADALVNERDPVRALQDWGRRYWDNGGWGQRFALWLADDGPKPYGSWGNGAAMRVAPAALLATSLEEALALSDHVTRVTHDHPEGLKGAAATAAAIWLARQDAAPDEIRREITTRFGYDLSMTVDSIRPTYRHDESCQRSVPQALVCALEATGFEDAIRNAISIGGDSDTLAAMAGSIAEARFGMPEAIAKEAWSRLPDDMRRVLAQLYALHVQPLRAPKPDGGDA</sequence>
<reference evidence="1 2" key="1">
    <citation type="submission" date="2023-11" db="EMBL/GenBank/DDBJ databases">
        <title>Draft genome of Azohydromonas lata strain H1 (DSM1123), a polyhydroxyalkanoate producer.</title>
        <authorList>
            <person name="Traversa D."/>
            <person name="D'Addabbo P."/>
            <person name="Pazzani C."/>
            <person name="Manzari C."/>
            <person name="Chiara M."/>
            <person name="Scrascia M."/>
        </authorList>
    </citation>
    <scope>NUCLEOTIDE SEQUENCE [LARGE SCALE GENOMIC DNA]</scope>
    <source>
        <strain evidence="1 2">H1</strain>
        <plasmid evidence="1">unnamed</plasmid>
    </source>
</reference>
<dbReference type="InterPro" id="IPR036705">
    <property type="entry name" value="Ribosyl_crysJ1_sf"/>
</dbReference>
<dbReference type="Pfam" id="PF03747">
    <property type="entry name" value="ADP_ribosyl_GH"/>
    <property type="match status" value="1"/>
</dbReference>
<dbReference type="InterPro" id="IPR005502">
    <property type="entry name" value="Ribosyl_crysJ1"/>
</dbReference>
<proteinExistence type="predicted"/>
<name>A0ABU5I851_9BURK</name>
<dbReference type="PANTHER" id="PTHR16222:SF12">
    <property type="entry name" value="ADP-RIBOSYLGLYCOHYDROLASE-RELATED"/>
    <property type="match status" value="1"/>
</dbReference>
<dbReference type="EMBL" id="JAXOJX010000001">
    <property type="protein sequence ID" value="MDZ5455275.1"/>
    <property type="molecule type" value="Genomic_DNA"/>
</dbReference>
<organism evidence="1 2">
    <name type="scientific">Azohydromonas lata</name>
    <dbReference type="NCBI Taxonomy" id="45677"/>
    <lineage>
        <taxon>Bacteria</taxon>
        <taxon>Pseudomonadati</taxon>
        <taxon>Pseudomonadota</taxon>
        <taxon>Betaproteobacteria</taxon>
        <taxon>Burkholderiales</taxon>
        <taxon>Sphaerotilaceae</taxon>
        <taxon>Azohydromonas</taxon>
    </lineage>
</organism>
<dbReference type="Proteomes" id="UP001293718">
    <property type="component" value="Unassembled WGS sequence"/>
</dbReference>
<keyword evidence="2" id="KW-1185">Reference proteome</keyword>
<dbReference type="PANTHER" id="PTHR16222">
    <property type="entry name" value="ADP-RIBOSYLGLYCOHYDROLASE"/>
    <property type="match status" value="1"/>
</dbReference>
<evidence type="ECO:0000313" key="1">
    <source>
        <dbReference type="EMBL" id="MDZ5455275.1"/>
    </source>
</evidence>
<dbReference type="InterPro" id="IPR050792">
    <property type="entry name" value="ADP-ribosylglycohydrolase"/>
</dbReference>
<evidence type="ECO:0000313" key="2">
    <source>
        <dbReference type="Proteomes" id="UP001293718"/>
    </source>
</evidence>
<dbReference type="SUPFAM" id="SSF101478">
    <property type="entry name" value="ADP-ribosylglycohydrolase"/>
    <property type="match status" value="1"/>
</dbReference>
<comment type="caution">
    <text evidence="1">The sequence shown here is derived from an EMBL/GenBank/DDBJ whole genome shotgun (WGS) entry which is preliminary data.</text>
</comment>
<dbReference type="RefSeq" id="WP_322463970.1">
    <property type="nucleotide sequence ID" value="NZ_JAXOJX010000001.1"/>
</dbReference>
<accession>A0ABU5I851</accession>
<geneLocation type="plasmid" evidence="1">
    <name>unnamed</name>
</geneLocation>
<dbReference type="Gene3D" id="1.10.4080.10">
    <property type="entry name" value="ADP-ribosylation/Crystallin J1"/>
    <property type="match status" value="1"/>
</dbReference>
<protein>
    <submittedName>
        <fullName evidence="1">ADP-ribosylglycohydrolase family protein</fullName>
    </submittedName>
</protein>